<dbReference type="HOGENOM" id="CLU_076358_0_0_12"/>
<organism evidence="1 2">
    <name type="scientific">Spirochaeta africana (strain ATCC 700263 / DSM 8902 / Z-7692)</name>
    <dbReference type="NCBI Taxonomy" id="889378"/>
    <lineage>
        <taxon>Bacteria</taxon>
        <taxon>Pseudomonadati</taxon>
        <taxon>Spirochaetota</taxon>
        <taxon>Spirochaetia</taxon>
        <taxon>Spirochaetales</taxon>
        <taxon>Spirochaetaceae</taxon>
        <taxon>Spirochaeta</taxon>
    </lineage>
</organism>
<keyword evidence="2" id="KW-1185">Reference proteome</keyword>
<dbReference type="Proteomes" id="UP000007383">
    <property type="component" value="Chromosome"/>
</dbReference>
<dbReference type="eggNOG" id="ENOG50335X9">
    <property type="taxonomic scope" value="Bacteria"/>
</dbReference>
<dbReference type="TCDB" id="1.B.56.1.3">
    <property type="family name" value="the spirochaete outer membrane porin (s-omp) family"/>
</dbReference>
<dbReference type="RefSeq" id="WP_014454783.1">
    <property type="nucleotide sequence ID" value="NC_017098.1"/>
</dbReference>
<name>H9UGZ3_SPIAZ</name>
<dbReference type="KEGG" id="sfc:Spiaf_0686"/>
<evidence type="ECO:0000313" key="2">
    <source>
        <dbReference type="Proteomes" id="UP000007383"/>
    </source>
</evidence>
<dbReference type="EMBL" id="CP003282">
    <property type="protein sequence ID" value="AFG36786.1"/>
    <property type="molecule type" value="Genomic_DNA"/>
</dbReference>
<dbReference type="AlphaFoldDB" id="H9UGZ3"/>
<dbReference type="PATRIC" id="fig|889378.3.peg.695"/>
<gene>
    <name evidence="1" type="ordered locus">Spiaf_0686</name>
</gene>
<dbReference type="OrthoDB" id="9800755at2"/>
<reference evidence="2" key="1">
    <citation type="journal article" date="2013" name="Stand. Genomic Sci.">
        <title>Complete genome sequence of the halophilic bacterium Spirochaeta africana type strain (Z-7692(T)) from the alkaline Lake Magadi in the East African Rift.</title>
        <authorList>
            <person name="Liolos K."/>
            <person name="Abt B."/>
            <person name="Scheuner C."/>
            <person name="Teshima H."/>
            <person name="Held B."/>
            <person name="Lapidus A."/>
            <person name="Nolan M."/>
            <person name="Lucas S."/>
            <person name="Deshpande S."/>
            <person name="Cheng J.F."/>
            <person name="Tapia R."/>
            <person name="Goodwin L.A."/>
            <person name="Pitluck S."/>
            <person name="Pagani I."/>
            <person name="Ivanova N."/>
            <person name="Mavromatis K."/>
            <person name="Mikhailova N."/>
            <person name="Huntemann M."/>
            <person name="Pati A."/>
            <person name="Chen A."/>
            <person name="Palaniappan K."/>
            <person name="Land M."/>
            <person name="Rohde M."/>
            <person name="Tindall B.J."/>
            <person name="Detter J.C."/>
            <person name="Goker M."/>
            <person name="Bristow J."/>
            <person name="Eisen J.A."/>
            <person name="Markowitz V."/>
            <person name="Hugenholtz P."/>
            <person name="Woyke T."/>
            <person name="Klenk H.P."/>
            <person name="Kyrpides N.C."/>
        </authorList>
    </citation>
    <scope>NUCLEOTIDE SEQUENCE</scope>
    <source>
        <strain evidence="2">ATCC 700263 / DSM 8902 / Z-7692</strain>
    </source>
</reference>
<protein>
    <submittedName>
        <fullName evidence="1">Uncharacterized protein</fullName>
    </submittedName>
</protein>
<accession>H9UGZ3</accession>
<proteinExistence type="predicted"/>
<sequence>MQLNTVLRPLVLLLIGFLLIGAGQLAAQEMPEPEQAGVDFRQSITVDAATTLEAQLTYRAGWRVPLGGTGLLTQGNNIDLGLRGTVNPVSISGGADLVITPVAVLQLEAAGTIGSGWYLSPVEVNGIGVLEDVADNSYSQDAFDGVVLQTRLGAAVQFDTGAVVPGPWSSVLMRSYHGAHFQHHTGADSAPWEYMGTKDNLNGWSYNTSSVLAYQLHAVPYVQLAGILFETETRLTDRSDAEVADGGWGSDYVGMNLGGLVALQPAPQHSLAILVQWSRTPDWDDSDVGLPLRTLDADDPASWEFWRAALSYSFSF</sequence>
<evidence type="ECO:0000313" key="1">
    <source>
        <dbReference type="EMBL" id="AFG36786.1"/>
    </source>
</evidence>
<dbReference type="STRING" id="889378.Spiaf_0686"/>